<dbReference type="PANTHER" id="PTHR30146:SF155">
    <property type="entry name" value="ALANINE RACEMASE"/>
    <property type="match status" value="1"/>
</dbReference>
<dbReference type="SMART" id="SM00420">
    <property type="entry name" value="HTH_DEOR"/>
    <property type="match status" value="1"/>
</dbReference>
<keyword evidence="2" id="KW-0238">DNA-binding</keyword>
<dbReference type="InterPro" id="IPR046335">
    <property type="entry name" value="LacI/GalR-like_sensor"/>
</dbReference>
<dbReference type="InterPro" id="IPR001034">
    <property type="entry name" value="DeoR_HTH"/>
</dbReference>
<proteinExistence type="predicted"/>
<name>A0ABS6I8P3_9MICC</name>
<dbReference type="Proteomes" id="UP000824166">
    <property type="component" value="Unassembled WGS sequence"/>
</dbReference>
<evidence type="ECO:0000256" key="2">
    <source>
        <dbReference type="ARBA" id="ARBA00023125"/>
    </source>
</evidence>
<feature type="domain" description="HTH deoR-type" evidence="5">
    <location>
        <begin position="3"/>
        <end position="58"/>
    </location>
</feature>
<gene>
    <name evidence="6" type="ORF">KSW38_17525</name>
</gene>
<comment type="caution">
    <text evidence="6">The sequence shown here is derived from an EMBL/GenBank/DDBJ whole genome shotgun (WGS) entry which is preliminary data.</text>
</comment>
<feature type="region of interest" description="Disordered" evidence="4">
    <location>
        <begin position="55"/>
        <end position="79"/>
    </location>
</feature>
<dbReference type="EMBL" id="JAHOPC010000012">
    <property type="protein sequence ID" value="MBU8868093.1"/>
    <property type="molecule type" value="Genomic_DNA"/>
</dbReference>
<dbReference type="InterPro" id="IPR018356">
    <property type="entry name" value="Tscrpt_reg_HTH_DeoR_CS"/>
</dbReference>
<keyword evidence="3" id="KW-0804">Transcription</keyword>
<protein>
    <submittedName>
        <fullName evidence="6">Substrate-binding domain-containing protein</fullName>
    </submittedName>
</protein>
<keyword evidence="7" id="KW-1185">Reference proteome</keyword>
<dbReference type="PROSITE" id="PS51000">
    <property type="entry name" value="HTH_DEOR_2"/>
    <property type="match status" value="1"/>
</dbReference>
<sequence length="374" mass="40247">MLSEDRQQLILRELALHGSLNAAEFAAKLGASGMTVRRDLAILAERGLLERVHGGAVPAGGRTTGSGATVQHSASWQPGGRRPWATIGMIVPSASYYFPGVIRGAEAAAQEAGVRLVLGVSNYSGEEERRQLRRLYEHGVDGILVTPSEESLAGTETLDLLAAAEVPVIVVERSIDNALDHGTLEAVRSDHARGAEIAVKHLLGLGHRKIALCLRENSPTASQLIDGYRRAMERAAHTHGASDPNRDSMVRTMSRAQNDPKAHRLVVDGILDWCTETRITAAIVHSDEDALQFASACQERQLRVPEDFAIIAYDDEIAALGAVPLTAVAPPKYDVGHQAMVMCLNRIGARRGSTSALQRVNLSPTLMVRDSTQT</sequence>
<accession>A0ABS6I8P3</accession>
<reference evidence="6 7" key="1">
    <citation type="submission" date="2021-06" db="EMBL/GenBank/DDBJ databases">
        <authorList>
            <person name="Jeong J.W."/>
        </authorList>
    </citation>
    <scope>NUCLEOTIDE SEQUENCE [LARGE SCALE GENOMIC DNA]</scope>
    <source>
        <strain evidence="6 7">MMS21-TAE1-1</strain>
    </source>
</reference>
<dbReference type="Pfam" id="PF08220">
    <property type="entry name" value="HTH_DeoR"/>
    <property type="match status" value="1"/>
</dbReference>
<feature type="compositionally biased region" description="Polar residues" evidence="4">
    <location>
        <begin position="65"/>
        <end position="76"/>
    </location>
</feature>
<organism evidence="6 7">
    <name type="scientific">Paenarthrobacter aromaticivorans</name>
    <dbReference type="NCBI Taxonomy" id="2849150"/>
    <lineage>
        <taxon>Bacteria</taxon>
        <taxon>Bacillati</taxon>
        <taxon>Actinomycetota</taxon>
        <taxon>Actinomycetes</taxon>
        <taxon>Micrococcales</taxon>
        <taxon>Micrococcaceae</taxon>
        <taxon>Paenarthrobacter</taxon>
    </lineage>
</organism>
<dbReference type="PANTHER" id="PTHR30146">
    <property type="entry name" value="LACI-RELATED TRANSCRIPTIONAL REPRESSOR"/>
    <property type="match status" value="1"/>
</dbReference>
<evidence type="ECO:0000313" key="7">
    <source>
        <dbReference type="Proteomes" id="UP000824166"/>
    </source>
</evidence>
<evidence type="ECO:0000256" key="1">
    <source>
        <dbReference type="ARBA" id="ARBA00023015"/>
    </source>
</evidence>
<evidence type="ECO:0000313" key="6">
    <source>
        <dbReference type="EMBL" id="MBU8868093.1"/>
    </source>
</evidence>
<dbReference type="Pfam" id="PF13377">
    <property type="entry name" value="Peripla_BP_3"/>
    <property type="match status" value="1"/>
</dbReference>
<dbReference type="RefSeq" id="WP_216926218.1">
    <property type="nucleotide sequence ID" value="NZ_JAHOPC010000012.1"/>
</dbReference>
<evidence type="ECO:0000256" key="3">
    <source>
        <dbReference type="ARBA" id="ARBA00023163"/>
    </source>
</evidence>
<evidence type="ECO:0000259" key="5">
    <source>
        <dbReference type="PROSITE" id="PS51000"/>
    </source>
</evidence>
<keyword evidence="1" id="KW-0805">Transcription regulation</keyword>
<evidence type="ECO:0000256" key="4">
    <source>
        <dbReference type="SAM" id="MobiDB-lite"/>
    </source>
</evidence>
<dbReference type="PROSITE" id="PS00894">
    <property type="entry name" value="HTH_DEOR_1"/>
    <property type="match status" value="1"/>
</dbReference>